<sequence length="264" mass="30357">MTPLCTLLKSGSDVLVQTFTVLVYRPSFLGYHLFIFITTLAFVSLFANISNCTGLDVKKEKITNHSSRCTALSNMTRIGIQEQELIKITGHSFASSLKPFLQINDEHHSEILMSGERKRFDRNLKKSKDFFFSLRGLEENIPVHRDLRSIVCSRCELQAHRPHQRRTDLTANTLTTSTAILPNPYTIPRRQPPHSPLKRCEVLGFVIHKLFNRINKFHVVRQNTFVGDRADLLAFRTKPIRGIAYGVEMSAFLMKNVLHIYFRI</sequence>
<proteinExistence type="predicted"/>
<keyword evidence="1" id="KW-1133">Transmembrane helix</keyword>
<comment type="caution">
    <text evidence="2">The sequence shown here is derived from an EMBL/GenBank/DDBJ whole genome shotgun (WGS) entry which is preliminary data.</text>
</comment>
<feature type="transmembrane region" description="Helical" evidence="1">
    <location>
        <begin position="29"/>
        <end position="49"/>
    </location>
</feature>
<evidence type="ECO:0000313" key="2">
    <source>
        <dbReference type="EMBL" id="KAJ4426705.1"/>
    </source>
</evidence>
<keyword evidence="3" id="KW-1185">Reference proteome</keyword>
<keyword evidence="1" id="KW-0812">Transmembrane</keyword>
<keyword evidence="1" id="KW-0472">Membrane</keyword>
<name>A0ABQ8RYS4_PERAM</name>
<dbReference type="EMBL" id="JAJSOF020000039">
    <property type="protein sequence ID" value="KAJ4426705.1"/>
    <property type="molecule type" value="Genomic_DNA"/>
</dbReference>
<organism evidence="2 3">
    <name type="scientific">Periplaneta americana</name>
    <name type="common">American cockroach</name>
    <name type="synonym">Blatta americana</name>
    <dbReference type="NCBI Taxonomy" id="6978"/>
    <lineage>
        <taxon>Eukaryota</taxon>
        <taxon>Metazoa</taxon>
        <taxon>Ecdysozoa</taxon>
        <taxon>Arthropoda</taxon>
        <taxon>Hexapoda</taxon>
        <taxon>Insecta</taxon>
        <taxon>Pterygota</taxon>
        <taxon>Neoptera</taxon>
        <taxon>Polyneoptera</taxon>
        <taxon>Dictyoptera</taxon>
        <taxon>Blattodea</taxon>
        <taxon>Blattoidea</taxon>
        <taxon>Blattidae</taxon>
        <taxon>Blattinae</taxon>
        <taxon>Periplaneta</taxon>
    </lineage>
</organism>
<evidence type="ECO:0000256" key="1">
    <source>
        <dbReference type="SAM" id="Phobius"/>
    </source>
</evidence>
<evidence type="ECO:0000313" key="3">
    <source>
        <dbReference type="Proteomes" id="UP001148838"/>
    </source>
</evidence>
<gene>
    <name evidence="2" type="ORF">ANN_26503</name>
</gene>
<dbReference type="Proteomes" id="UP001148838">
    <property type="component" value="Unassembled WGS sequence"/>
</dbReference>
<reference evidence="2 3" key="1">
    <citation type="journal article" date="2022" name="Allergy">
        <title>Genome assembly and annotation of Periplaneta americana reveal a comprehensive cockroach allergen profile.</title>
        <authorList>
            <person name="Wang L."/>
            <person name="Xiong Q."/>
            <person name="Saelim N."/>
            <person name="Wang L."/>
            <person name="Nong W."/>
            <person name="Wan A.T."/>
            <person name="Shi M."/>
            <person name="Liu X."/>
            <person name="Cao Q."/>
            <person name="Hui J.H.L."/>
            <person name="Sookrung N."/>
            <person name="Leung T.F."/>
            <person name="Tungtrongchitr A."/>
            <person name="Tsui S.K.W."/>
        </authorList>
    </citation>
    <scope>NUCLEOTIDE SEQUENCE [LARGE SCALE GENOMIC DNA]</scope>
    <source>
        <strain evidence="2">PWHHKU_190912</strain>
    </source>
</reference>
<protein>
    <submittedName>
        <fullName evidence="2">Uncharacterized protein</fullName>
    </submittedName>
</protein>
<accession>A0ABQ8RYS4</accession>